<dbReference type="EMBL" id="JAANQT010000338">
    <property type="protein sequence ID" value="KAG1311887.1"/>
    <property type="molecule type" value="Genomic_DNA"/>
</dbReference>
<evidence type="ECO:0000313" key="4">
    <source>
        <dbReference type="Proteomes" id="UP000717996"/>
    </source>
</evidence>
<evidence type="ECO:0000313" key="3">
    <source>
        <dbReference type="Proteomes" id="UP000716291"/>
    </source>
</evidence>
<dbReference type="Proteomes" id="UP000717996">
    <property type="component" value="Unassembled WGS sequence"/>
</dbReference>
<dbReference type="EMBL" id="JAANIT010013870">
    <property type="protein sequence ID" value="KAG1521689.1"/>
    <property type="molecule type" value="Genomic_DNA"/>
</dbReference>
<dbReference type="Proteomes" id="UP000716291">
    <property type="component" value="Unassembled WGS sequence"/>
</dbReference>
<evidence type="ECO:0000313" key="2">
    <source>
        <dbReference type="EMBL" id="KAG1521689.1"/>
    </source>
</evidence>
<name>A0A9P6XM57_RHIOR</name>
<dbReference type="AlphaFoldDB" id="A0A9P6XM57"/>
<keyword evidence="3" id="KW-1185">Reference proteome</keyword>
<reference evidence="2" key="1">
    <citation type="journal article" date="2020" name="Microb. Genom.">
        <title>Genetic diversity of clinical and environmental Mucorales isolates obtained from an investigation of mucormycosis cases among solid organ transplant recipients.</title>
        <authorList>
            <person name="Nguyen M.H."/>
            <person name="Kaul D."/>
            <person name="Muto C."/>
            <person name="Cheng S.J."/>
            <person name="Richter R.A."/>
            <person name="Bruno V.M."/>
            <person name="Liu G."/>
            <person name="Beyhan S."/>
            <person name="Sundermann A.J."/>
            <person name="Mounaud S."/>
            <person name="Pasculle A.W."/>
            <person name="Nierman W.C."/>
            <person name="Driscoll E."/>
            <person name="Cumbie R."/>
            <person name="Clancy C.J."/>
            <person name="Dupont C.L."/>
        </authorList>
    </citation>
    <scope>NUCLEOTIDE SEQUENCE</scope>
    <source>
        <strain evidence="1">GL11</strain>
        <strain evidence="2">GL16</strain>
    </source>
</reference>
<comment type="caution">
    <text evidence="2">The sequence shown here is derived from an EMBL/GenBank/DDBJ whole genome shotgun (WGS) entry which is preliminary data.</text>
</comment>
<proteinExistence type="predicted"/>
<accession>A0A9P6XM57</accession>
<dbReference type="OrthoDB" id="10273577at2759"/>
<gene>
    <name evidence="2" type="ORF">G6F51_014664</name>
    <name evidence="1" type="ORF">G6F64_003460</name>
</gene>
<sequence>MGFERFTVFTAYPLSSHASSIAQHTLFHGKLSKKYVTNESNELIPRLFFIAIHFERTSPLAAFIARSIHSAWTSKQQTSIISANTAPSPT</sequence>
<organism evidence="2 4">
    <name type="scientific">Rhizopus oryzae</name>
    <name type="common">Mucormycosis agent</name>
    <name type="synonym">Rhizopus arrhizus var. delemar</name>
    <dbReference type="NCBI Taxonomy" id="64495"/>
    <lineage>
        <taxon>Eukaryota</taxon>
        <taxon>Fungi</taxon>
        <taxon>Fungi incertae sedis</taxon>
        <taxon>Mucoromycota</taxon>
        <taxon>Mucoromycotina</taxon>
        <taxon>Mucoromycetes</taxon>
        <taxon>Mucorales</taxon>
        <taxon>Mucorineae</taxon>
        <taxon>Rhizopodaceae</taxon>
        <taxon>Rhizopus</taxon>
    </lineage>
</organism>
<evidence type="ECO:0000313" key="1">
    <source>
        <dbReference type="EMBL" id="KAG1311887.1"/>
    </source>
</evidence>
<protein>
    <submittedName>
        <fullName evidence="2">Uncharacterized protein</fullName>
    </submittedName>
</protein>